<evidence type="ECO:0000313" key="4">
    <source>
        <dbReference type="Proteomes" id="UP000720508"/>
    </source>
</evidence>
<organism evidence="3 4">
    <name type="scientific">Streptomyces niphimycinicus</name>
    <dbReference type="NCBI Taxonomy" id="2842201"/>
    <lineage>
        <taxon>Bacteria</taxon>
        <taxon>Bacillati</taxon>
        <taxon>Actinomycetota</taxon>
        <taxon>Actinomycetes</taxon>
        <taxon>Kitasatosporales</taxon>
        <taxon>Streptomycetaceae</taxon>
        <taxon>Streptomyces</taxon>
    </lineage>
</organism>
<keyword evidence="2" id="KW-0472">Membrane</keyword>
<dbReference type="Proteomes" id="UP000720508">
    <property type="component" value="Unassembled WGS sequence"/>
</dbReference>
<name>A0ABS6CNU3_9ACTN</name>
<evidence type="ECO:0000256" key="1">
    <source>
        <dbReference type="SAM" id="MobiDB-lite"/>
    </source>
</evidence>
<proteinExistence type="predicted"/>
<keyword evidence="4" id="KW-1185">Reference proteome</keyword>
<protein>
    <submittedName>
        <fullName evidence="3">SpdA protein</fullName>
    </submittedName>
</protein>
<evidence type="ECO:0000313" key="3">
    <source>
        <dbReference type="EMBL" id="MBU3868603.1"/>
    </source>
</evidence>
<evidence type="ECO:0000256" key="2">
    <source>
        <dbReference type="SAM" id="Phobius"/>
    </source>
</evidence>
<keyword evidence="2" id="KW-1133">Transmembrane helix</keyword>
<reference evidence="3 4" key="1">
    <citation type="submission" date="2021-06" db="EMBL/GenBank/DDBJ databases">
        <authorList>
            <person name="Pan X."/>
        </authorList>
    </citation>
    <scope>NUCLEOTIDE SEQUENCE [LARGE SCALE GENOMIC DNA]</scope>
    <source>
        <strain evidence="3 4">4503</strain>
    </source>
</reference>
<feature type="transmembrane region" description="Helical" evidence="2">
    <location>
        <begin position="50"/>
        <end position="73"/>
    </location>
</feature>
<feature type="transmembrane region" description="Helical" evidence="2">
    <location>
        <begin position="85"/>
        <end position="105"/>
    </location>
</feature>
<comment type="caution">
    <text evidence="3">The sequence shown here is derived from an EMBL/GenBank/DDBJ whole genome shotgun (WGS) entry which is preliminary data.</text>
</comment>
<keyword evidence="2" id="KW-0812">Transmembrane</keyword>
<dbReference type="RefSeq" id="WP_216345441.1">
    <property type="nucleotide sequence ID" value="NZ_JAHLEM010000456.1"/>
</dbReference>
<dbReference type="EMBL" id="JAHLEM010000456">
    <property type="protein sequence ID" value="MBU3868603.1"/>
    <property type="molecule type" value="Genomic_DNA"/>
</dbReference>
<accession>A0ABS6CNU3</accession>
<feature type="region of interest" description="Disordered" evidence="1">
    <location>
        <begin position="199"/>
        <end position="227"/>
    </location>
</feature>
<gene>
    <name evidence="3" type="ORF">KN815_32505</name>
</gene>
<sequence>MMMRIPAAVQRIARRTSLAGGGGLMAGWERTDSHARPSGSIERTITLRGVTAIMAAVVGLTFLFGFGNVWTLALRLGVPPWVAPLVAPAVDLSVLGLLLGTRYLALHGARPEQLRPARRLLVVSNVITLALNVTDPLLAGQSGKAAFDAVGPLLLIGWAEVGPGLLQAISGVGAEESATLGPDAATEGPAIHTVVGTEHAHAEGTYSPPFESLDQQSDPESDEGELLQRARREDARHWEAHRRPISAETLRKRLHVGAARSRMLVAMVRADDCDRMKAEGMPHDAPG</sequence>